<sequence>MMPLTRRLAAGTALAALLALPASAQTAPAPAPGSFLSPANIAAGLLRAAVSYGRILADIRYGAIEADPVRGGVILRDLQVNGLGDHANCHVSLGRLELSGLSLWYSEHSHLRIDAGDLSVANNCFGPNAAMIGVVTGTDHIPLASLAIDLRQSMGSGAAVMDIEAVSPGIARIEASADFDHVSIFSPDLLSRMAEGDQRTDPFGADPFAPDEDDLATPFGNPSDTSEPSVGLHGSLRAAHLTVENLGVWERVNPMLPPDIAGPQGMEALVTAPPGTPLHQLQQGLAEALKNFVAQPGRITAEIRPQAPIAFDSTAWTSPEDAAALFMPAFSNALPTPPLALIADPQDASDPRALGLALARGEGVPRNTRRALELLTPLQDDPEIALALADLLADSDPAAAYVHALQAAATGTPGAMAALDRAEARLATADLLAAQPAADSALEDDAFASAVALREAALARAEGRGQTRSYGLAWRLATLAAAAGDSPARALMDRLQARFGDDPAWIAARAQAADAALEDWTDRDLATTLAAR</sequence>
<reference evidence="4" key="1">
    <citation type="submission" date="2018-09" db="EMBL/GenBank/DDBJ databases">
        <title>Paracoccus onubensis nov. sp. a moderate halophilic bacterium isolated from Gruta de las Maravillas (Aracena, Spain).</title>
        <authorList>
            <person name="Jurado V."/>
            <person name="Gutierrez-Patricio S."/>
            <person name="Gonzalez-Pimentel J.L."/>
            <person name="Miller A.Z."/>
            <person name="Laiz L."/>
            <person name="Saiz-Jimenez C."/>
        </authorList>
    </citation>
    <scope>NUCLEOTIDE SEQUENCE [LARGE SCALE GENOMIC DNA]</scope>
    <source>
        <strain evidence="4">DSM 26381</strain>
    </source>
</reference>
<accession>A0A418ZUM3</accession>
<evidence type="ECO:0008006" key="5">
    <source>
        <dbReference type="Google" id="ProtNLM"/>
    </source>
</evidence>
<name>A0A418ZUM3_9RHOB</name>
<dbReference type="Gene3D" id="1.25.40.10">
    <property type="entry name" value="Tetratricopeptide repeat domain"/>
    <property type="match status" value="1"/>
</dbReference>
<dbReference type="Proteomes" id="UP000283587">
    <property type="component" value="Unassembled WGS sequence"/>
</dbReference>
<evidence type="ECO:0000256" key="2">
    <source>
        <dbReference type="SAM" id="SignalP"/>
    </source>
</evidence>
<comment type="caution">
    <text evidence="3">The sequence shown here is derived from an EMBL/GenBank/DDBJ whole genome shotgun (WGS) entry which is preliminary data.</text>
</comment>
<feature type="region of interest" description="Disordered" evidence="1">
    <location>
        <begin position="196"/>
        <end position="232"/>
    </location>
</feature>
<evidence type="ECO:0000313" key="3">
    <source>
        <dbReference type="EMBL" id="RJL01434.1"/>
    </source>
</evidence>
<dbReference type="InterPro" id="IPR011990">
    <property type="entry name" value="TPR-like_helical_dom_sf"/>
</dbReference>
<organism evidence="3 4">
    <name type="scientific">Paracoccus siganidrum</name>
    <dbReference type="NCBI Taxonomy" id="1276757"/>
    <lineage>
        <taxon>Bacteria</taxon>
        <taxon>Pseudomonadati</taxon>
        <taxon>Pseudomonadota</taxon>
        <taxon>Alphaproteobacteria</taxon>
        <taxon>Rhodobacterales</taxon>
        <taxon>Paracoccaceae</taxon>
        <taxon>Paracoccus</taxon>
    </lineage>
</organism>
<proteinExistence type="predicted"/>
<evidence type="ECO:0000313" key="4">
    <source>
        <dbReference type="Proteomes" id="UP000283587"/>
    </source>
</evidence>
<dbReference type="AlphaFoldDB" id="A0A418ZUM3"/>
<dbReference type="OrthoDB" id="7802477at2"/>
<feature type="signal peptide" evidence="2">
    <location>
        <begin position="1"/>
        <end position="24"/>
    </location>
</feature>
<gene>
    <name evidence="3" type="ORF">D3P05_22345</name>
</gene>
<protein>
    <recommendedName>
        <fullName evidence="5">Sel1 repeat family protein</fullName>
    </recommendedName>
</protein>
<keyword evidence="4" id="KW-1185">Reference proteome</keyword>
<feature type="chain" id="PRO_5019355225" description="Sel1 repeat family protein" evidence="2">
    <location>
        <begin position="25"/>
        <end position="532"/>
    </location>
</feature>
<keyword evidence="2" id="KW-0732">Signal</keyword>
<dbReference type="EMBL" id="QZEW01000160">
    <property type="protein sequence ID" value="RJL01434.1"/>
    <property type="molecule type" value="Genomic_DNA"/>
</dbReference>
<dbReference type="SUPFAM" id="SSF81901">
    <property type="entry name" value="HCP-like"/>
    <property type="match status" value="1"/>
</dbReference>
<dbReference type="RefSeq" id="WP_119900960.1">
    <property type="nucleotide sequence ID" value="NZ_QZEW01000160.1"/>
</dbReference>
<evidence type="ECO:0000256" key="1">
    <source>
        <dbReference type="SAM" id="MobiDB-lite"/>
    </source>
</evidence>